<keyword evidence="4 6" id="KW-1133">Transmembrane helix</keyword>
<reference evidence="7 8" key="1">
    <citation type="journal article" date="2021" name="ISME Commun">
        <title>Automated analysis of genomic sequences facilitates high-throughput and comprehensive description of bacteria.</title>
        <authorList>
            <person name="Hitch T.C.A."/>
        </authorList>
    </citation>
    <scope>NUCLEOTIDE SEQUENCE [LARGE SCALE GENOMIC DNA]</scope>
    <source>
        <strain evidence="7 8">Sanger_29</strain>
    </source>
</reference>
<evidence type="ECO:0000256" key="6">
    <source>
        <dbReference type="SAM" id="Phobius"/>
    </source>
</evidence>
<feature type="transmembrane region" description="Helical" evidence="6">
    <location>
        <begin position="77"/>
        <end position="100"/>
    </location>
</feature>
<feature type="transmembrane region" description="Helical" evidence="6">
    <location>
        <begin position="7"/>
        <end position="27"/>
    </location>
</feature>
<feature type="transmembrane region" description="Helical" evidence="6">
    <location>
        <begin position="238"/>
        <end position="259"/>
    </location>
</feature>
<keyword evidence="2" id="KW-1003">Cell membrane</keyword>
<accession>A0ABT2SK14</accession>
<name>A0ABT2SK14_9FIRM</name>
<feature type="transmembrane region" description="Helical" evidence="6">
    <location>
        <begin position="271"/>
        <end position="290"/>
    </location>
</feature>
<comment type="subcellular location">
    <subcellularLocation>
        <location evidence="1">Cell membrane</location>
        <topology evidence="1">Multi-pass membrane protein</topology>
    </subcellularLocation>
</comment>
<keyword evidence="8" id="KW-1185">Reference proteome</keyword>
<evidence type="ECO:0000313" key="7">
    <source>
        <dbReference type="EMBL" id="MCU6724413.1"/>
    </source>
</evidence>
<dbReference type="Proteomes" id="UP001652338">
    <property type="component" value="Unassembled WGS sequence"/>
</dbReference>
<keyword evidence="5 6" id="KW-0472">Membrane</keyword>
<gene>
    <name evidence="7" type="ORF">OCV47_03400</name>
</gene>
<dbReference type="PANTHER" id="PTHR42770:SF12">
    <property type="entry name" value="AMINO ACID TRANSPORTER"/>
    <property type="match status" value="1"/>
</dbReference>
<keyword evidence="3 6" id="KW-0812">Transmembrane</keyword>
<proteinExistence type="predicted"/>
<dbReference type="EMBL" id="JAOQKE010000002">
    <property type="protein sequence ID" value="MCU6724413.1"/>
    <property type="molecule type" value="Genomic_DNA"/>
</dbReference>
<organism evidence="7 8">
    <name type="scientific">Muricoprocola aceti</name>
    <dbReference type="NCBI Taxonomy" id="2981772"/>
    <lineage>
        <taxon>Bacteria</taxon>
        <taxon>Bacillati</taxon>
        <taxon>Bacillota</taxon>
        <taxon>Clostridia</taxon>
        <taxon>Lachnospirales</taxon>
        <taxon>Lachnospiraceae</taxon>
        <taxon>Muricoprocola</taxon>
    </lineage>
</organism>
<evidence type="ECO:0000256" key="4">
    <source>
        <dbReference type="ARBA" id="ARBA00022989"/>
    </source>
</evidence>
<dbReference type="PANTHER" id="PTHR42770">
    <property type="entry name" value="AMINO ACID TRANSPORTER-RELATED"/>
    <property type="match status" value="1"/>
</dbReference>
<dbReference type="InterPro" id="IPR050367">
    <property type="entry name" value="APC_superfamily"/>
</dbReference>
<evidence type="ECO:0000256" key="5">
    <source>
        <dbReference type="ARBA" id="ARBA00023136"/>
    </source>
</evidence>
<feature type="transmembrane region" description="Helical" evidence="6">
    <location>
        <begin position="201"/>
        <end position="226"/>
    </location>
</feature>
<protein>
    <submittedName>
        <fullName evidence="7">APC family permease</fullName>
    </submittedName>
</protein>
<dbReference type="Gene3D" id="1.20.1740.10">
    <property type="entry name" value="Amino acid/polyamine transporter I"/>
    <property type="match status" value="1"/>
</dbReference>
<comment type="caution">
    <text evidence="7">The sequence shown here is derived from an EMBL/GenBank/DDBJ whole genome shotgun (WGS) entry which is preliminary data.</text>
</comment>
<evidence type="ECO:0000313" key="8">
    <source>
        <dbReference type="Proteomes" id="UP001652338"/>
    </source>
</evidence>
<feature type="transmembrane region" description="Helical" evidence="6">
    <location>
        <begin position="47"/>
        <end position="65"/>
    </location>
</feature>
<feature type="transmembrane region" description="Helical" evidence="6">
    <location>
        <begin position="130"/>
        <end position="155"/>
    </location>
</feature>
<dbReference type="Pfam" id="PF13520">
    <property type="entry name" value="AA_permease_2"/>
    <property type="match status" value="1"/>
</dbReference>
<dbReference type="InterPro" id="IPR002293">
    <property type="entry name" value="AA/rel_permease1"/>
</dbReference>
<evidence type="ECO:0000256" key="2">
    <source>
        <dbReference type="ARBA" id="ARBA00022475"/>
    </source>
</evidence>
<dbReference type="RefSeq" id="WP_262653748.1">
    <property type="nucleotide sequence ID" value="NZ_JAOQKE010000002.1"/>
</dbReference>
<feature type="transmembrane region" description="Helical" evidence="6">
    <location>
        <begin position="176"/>
        <end position="195"/>
    </location>
</feature>
<evidence type="ECO:0000256" key="1">
    <source>
        <dbReference type="ARBA" id="ARBA00004651"/>
    </source>
</evidence>
<sequence length="326" mass="36199">MFAKIQDLVAFLLVGSMLIMGIIGMFGLGTGAMVQQPYSMAADWKEVVSMVAVAFWLFIGAEYVIPVSRNVKNAKRNVPLGMMIGLALICLVQSIMVLGFHNYTPWGELEASAAPHLLYGENLLGSAGKIWMTFVAALAVVSTQNSTVNGLAGICQGMAKMNMMPRIFAKTNKHGVPFFGVIFVSVFIFVFAALSDGSSEAISFLILVGSVFWMISYIFAHLDVLILRHRLPKAPRSFKVPCGPLFPCIGIAGTVYMILNISTDPTERMMIWLVTGITFLVLGIYSFFWIRIKMKMPVFKSVPIQKVMAMENSMYYTIRKRRGLWR</sequence>
<evidence type="ECO:0000256" key="3">
    <source>
        <dbReference type="ARBA" id="ARBA00022692"/>
    </source>
</evidence>